<organism evidence="1 2">
    <name type="scientific">Tulasnella calospora MUT 4182</name>
    <dbReference type="NCBI Taxonomy" id="1051891"/>
    <lineage>
        <taxon>Eukaryota</taxon>
        <taxon>Fungi</taxon>
        <taxon>Dikarya</taxon>
        <taxon>Basidiomycota</taxon>
        <taxon>Agaricomycotina</taxon>
        <taxon>Agaricomycetes</taxon>
        <taxon>Cantharellales</taxon>
        <taxon>Tulasnellaceae</taxon>
        <taxon>Tulasnella</taxon>
    </lineage>
</organism>
<keyword evidence="2" id="KW-1185">Reference proteome</keyword>
<dbReference type="OrthoDB" id="3264327at2759"/>
<dbReference type="HOGENOM" id="CLU_157667_2_1_1"/>
<reference evidence="1 2" key="1">
    <citation type="submission" date="2014-04" db="EMBL/GenBank/DDBJ databases">
        <authorList>
            <consortium name="DOE Joint Genome Institute"/>
            <person name="Kuo A."/>
            <person name="Girlanda M."/>
            <person name="Perotto S."/>
            <person name="Kohler A."/>
            <person name="Nagy L.G."/>
            <person name="Floudas D."/>
            <person name="Copeland A."/>
            <person name="Barry K.W."/>
            <person name="Cichocki N."/>
            <person name="Veneault-Fourrey C."/>
            <person name="LaButti K."/>
            <person name="Lindquist E.A."/>
            <person name="Lipzen A."/>
            <person name="Lundell T."/>
            <person name="Morin E."/>
            <person name="Murat C."/>
            <person name="Sun H."/>
            <person name="Tunlid A."/>
            <person name="Henrissat B."/>
            <person name="Grigoriev I.V."/>
            <person name="Hibbett D.S."/>
            <person name="Martin F."/>
            <person name="Nordberg H.P."/>
            <person name="Cantor M.N."/>
            <person name="Hua S.X."/>
        </authorList>
    </citation>
    <scope>NUCLEOTIDE SEQUENCE [LARGE SCALE GENOMIC DNA]</scope>
    <source>
        <strain evidence="1 2">MUT 4182</strain>
    </source>
</reference>
<name>A0A0C3Q914_9AGAM</name>
<dbReference type="AlphaFoldDB" id="A0A0C3Q914"/>
<evidence type="ECO:0000313" key="2">
    <source>
        <dbReference type="Proteomes" id="UP000054248"/>
    </source>
</evidence>
<protein>
    <submittedName>
        <fullName evidence="1">Uncharacterized protein</fullName>
    </submittedName>
</protein>
<feature type="non-terminal residue" evidence="1">
    <location>
        <position position="1"/>
    </location>
</feature>
<proteinExistence type="predicted"/>
<accession>A0A0C3Q914</accession>
<evidence type="ECO:0000313" key="1">
    <source>
        <dbReference type="EMBL" id="KIO26415.1"/>
    </source>
</evidence>
<sequence>INLQHNCSRSRCVDLIQTPVQQEREQSLETQSKIQHQPTGTFIVNTNSLHNYRLICAVTPLHL</sequence>
<gene>
    <name evidence="1" type="ORF">M407DRAFT_45415</name>
</gene>
<feature type="non-terminal residue" evidence="1">
    <location>
        <position position="63"/>
    </location>
</feature>
<dbReference type="EMBL" id="KN823024">
    <property type="protein sequence ID" value="KIO26415.1"/>
    <property type="molecule type" value="Genomic_DNA"/>
</dbReference>
<reference evidence="2" key="2">
    <citation type="submission" date="2015-01" db="EMBL/GenBank/DDBJ databases">
        <title>Evolutionary Origins and Diversification of the Mycorrhizal Mutualists.</title>
        <authorList>
            <consortium name="DOE Joint Genome Institute"/>
            <consortium name="Mycorrhizal Genomics Consortium"/>
            <person name="Kohler A."/>
            <person name="Kuo A."/>
            <person name="Nagy L.G."/>
            <person name="Floudas D."/>
            <person name="Copeland A."/>
            <person name="Barry K.W."/>
            <person name="Cichocki N."/>
            <person name="Veneault-Fourrey C."/>
            <person name="LaButti K."/>
            <person name="Lindquist E.A."/>
            <person name="Lipzen A."/>
            <person name="Lundell T."/>
            <person name="Morin E."/>
            <person name="Murat C."/>
            <person name="Riley R."/>
            <person name="Ohm R."/>
            <person name="Sun H."/>
            <person name="Tunlid A."/>
            <person name="Henrissat B."/>
            <person name="Grigoriev I.V."/>
            <person name="Hibbett D.S."/>
            <person name="Martin F."/>
        </authorList>
    </citation>
    <scope>NUCLEOTIDE SEQUENCE [LARGE SCALE GENOMIC DNA]</scope>
    <source>
        <strain evidence="2">MUT 4182</strain>
    </source>
</reference>
<dbReference type="Proteomes" id="UP000054248">
    <property type="component" value="Unassembled WGS sequence"/>
</dbReference>